<gene>
    <name evidence="4" type="ORF">G1H19_22010</name>
</gene>
<reference evidence="4 5" key="1">
    <citation type="submission" date="2020-02" db="EMBL/GenBank/DDBJ databases">
        <title>The whole genome sequence of CPCC 205119.</title>
        <authorList>
            <person name="Jiang Z."/>
        </authorList>
    </citation>
    <scope>NUCLEOTIDE SEQUENCE [LARGE SCALE GENOMIC DNA]</scope>
    <source>
        <strain evidence="4 5">CPCC 205119</strain>
    </source>
</reference>
<keyword evidence="1" id="KW-0378">Hydrolase</keyword>
<proteinExistence type="predicted"/>
<dbReference type="SMART" id="SM00642">
    <property type="entry name" value="Aamy"/>
    <property type="match status" value="1"/>
</dbReference>
<dbReference type="EMBL" id="JAAGWK010000039">
    <property type="protein sequence ID" value="NEL56647.1"/>
    <property type="molecule type" value="Genomic_DNA"/>
</dbReference>
<dbReference type="GO" id="GO:0005975">
    <property type="term" value="P:carbohydrate metabolic process"/>
    <property type="evidence" value="ECO:0007669"/>
    <property type="project" value="InterPro"/>
</dbReference>
<evidence type="ECO:0000259" key="3">
    <source>
        <dbReference type="SMART" id="SM00642"/>
    </source>
</evidence>
<organism evidence="4 5">
    <name type="scientific">Goekera deserti</name>
    <dbReference type="NCBI Taxonomy" id="2497753"/>
    <lineage>
        <taxon>Bacteria</taxon>
        <taxon>Bacillati</taxon>
        <taxon>Actinomycetota</taxon>
        <taxon>Actinomycetes</taxon>
        <taxon>Geodermatophilales</taxon>
        <taxon>Geodermatophilaceae</taxon>
        <taxon>Goekera</taxon>
    </lineage>
</organism>
<sequence length="441" mass="47672">MPDWVEHVVWWQLQPLQFTGAPPAADGELVHRLRHVEGWLDHVVELGCSGIALGPVFASETHGYDTVDHLRVDPRLGDGDDLDALLRAAHDRGLRVLMDGVFHHVGRSHPAFAAVLEQGPGAPTASWFRLRWPAGEWRPGVQPDADVFEGHGALVALDHGQPAVVDHVAQVMTHWLDRGADGWRLDAAYAVPTSFWAQVLPRVRAAHPEAYVVGEVIHGDYARIVAESGMDAVTQYELWKAVWSSLEQANLFELAHALDRHDGFLGSFVPLTFVGNHDVTRIASRLDDLGRLPHAVVVLFTTGGTPSVYAGDEQAFRGVKEDRAGGDDAVRPAFPAGPAELSPLGAGTQALHQELIGLRRRHPWLHRARTSRVHLTNTRFVYEAAADGQRLLVALSLDESPAVLPAAGATAVLAGVGTLRDAGTGRAAVELPARGWAVLGV</sequence>
<dbReference type="InterPro" id="IPR006047">
    <property type="entry name" value="GH13_cat_dom"/>
</dbReference>
<feature type="domain" description="Glycosyl hydrolase family 13 catalytic" evidence="3">
    <location>
        <begin position="27"/>
        <end position="359"/>
    </location>
</feature>
<dbReference type="PANTHER" id="PTHR10357">
    <property type="entry name" value="ALPHA-AMYLASE FAMILY MEMBER"/>
    <property type="match status" value="1"/>
</dbReference>
<keyword evidence="2" id="KW-0326">Glycosidase</keyword>
<protein>
    <submittedName>
        <fullName evidence="4">DUF3459 domain-containing protein</fullName>
    </submittedName>
</protein>
<dbReference type="Gene3D" id="3.20.20.80">
    <property type="entry name" value="Glycosidases"/>
    <property type="match status" value="1"/>
</dbReference>
<dbReference type="CDD" id="cd11354">
    <property type="entry name" value="AmyAc_bac_CMD_like"/>
    <property type="match status" value="1"/>
</dbReference>
<evidence type="ECO:0000313" key="4">
    <source>
        <dbReference type="EMBL" id="NEL56647.1"/>
    </source>
</evidence>
<dbReference type="Proteomes" id="UP000470470">
    <property type="component" value="Unassembled WGS sequence"/>
</dbReference>
<dbReference type="RefSeq" id="WP_152730369.1">
    <property type="nucleotide sequence ID" value="NZ_JAABOZ010000007.1"/>
</dbReference>
<dbReference type="SUPFAM" id="SSF51445">
    <property type="entry name" value="(Trans)glycosidases"/>
    <property type="match status" value="1"/>
</dbReference>
<keyword evidence="5" id="KW-1185">Reference proteome</keyword>
<evidence type="ECO:0000256" key="2">
    <source>
        <dbReference type="ARBA" id="ARBA00023295"/>
    </source>
</evidence>
<accession>A0A7K3WJK7</accession>
<evidence type="ECO:0000313" key="5">
    <source>
        <dbReference type="Proteomes" id="UP000470470"/>
    </source>
</evidence>
<comment type="caution">
    <text evidence="4">The sequence shown here is derived from an EMBL/GenBank/DDBJ whole genome shotgun (WGS) entry which is preliminary data.</text>
</comment>
<name>A0A7K3WJK7_9ACTN</name>
<dbReference type="GO" id="GO:0016798">
    <property type="term" value="F:hydrolase activity, acting on glycosyl bonds"/>
    <property type="evidence" value="ECO:0007669"/>
    <property type="project" value="UniProtKB-KW"/>
</dbReference>
<dbReference type="Pfam" id="PF00128">
    <property type="entry name" value="Alpha-amylase"/>
    <property type="match status" value="1"/>
</dbReference>
<dbReference type="PANTHER" id="PTHR10357:SF210">
    <property type="entry name" value="MALTODEXTRIN GLUCOSIDASE"/>
    <property type="match status" value="1"/>
</dbReference>
<dbReference type="InterPro" id="IPR017853">
    <property type="entry name" value="GH"/>
</dbReference>
<evidence type="ECO:0000256" key="1">
    <source>
        <dbReference type="ARBA" id="ARBA00022801"/>
    </source>
</evidence>
<dbReference type="AlphaFoldDB" id="A0A7K3WJK7"/>